<protein>
    <recommendedName>
        <fullName evidence="3">Cysteine-rich PDZ-binding protein</fullName>
    </recommendedName>
    <alternativeName>
        <fullName evidence="8">Cysteine-rich interactor of PDZ three</fullName>
    </alternativeName>
</protein>
<evidence type="ECO:0000256" key="1">
    <source>
        <dbReference type="ARBA" id="ARBA00004496"/>
    </source>
</evidence>
<name>A0A2U1J443_SMIAN</name>
<sequence>MVCNKCQKKLGKVVTPDKWKEGSSNYKIGVNRKIGENKLLSKPSSSRFAPYMKKCKLCKSALHQEHSNYCQSCAYKKGICAMCGAQVLDTSKYKMSAK</sequence>
<evidence type="ECO:0000256" key="3">
    <source>
        <dbReference type="ARBA" id="ARBA00018615"/>
    </source>
</evidence>
<evidence type="ECO:0000256" key="6">
    <source>
        <dbReference type="ARBA" id="ARBA00022728"/>
    </source>
</evidence>
<dbReference type="PANTHER" id="PTHR11805:SF1">
    <property type="entry name" value="CYSTEINE-RICH PDZ-BINDING PROTEIN"/>
    <property type="match status" value="1"/>
</dbReference>
<dbReference type="GO" id="GO:0008380">
    <property type="term" value="P:RNA splicing"/>
    <property type="evidence" value="ECO:0007669"/>
    <property type="project" value="UniProtKB-KW"/>
</dbReference>
<organism evidence="9 10">
    <name type="scientific">Smittium angustum</name>
    <dbReference type="NCBI Taxonomy" id="133377"/>
    <lineage>
        <taxon>Eukaryota</taxon>
        <taxon>Fungi</taxon>
        <taxon>Fungi incertae sedis</taxon>
        <taxon>Zoopagomycota</taxon>
        <taxon>Kickxellomycotina</taxon>
        <taxon>Harpellomycetes</taxon>
        <taxon>Harpellales</taxon>
        <taxon>Legeriomycetaceae</taxon>
        <taxon>Smittium</taxon>
    </lineage>
</organism>
<evidence type="ECO:0000256" key="7">
    <source>
        <dbReference type="ARBA" id="ARBA00023187"/>
    </source>
</evidence>
<gene>
    <name evidence="9" type="ORF">BB558_004125</name>
</gene>
<reference evidence="9 10" key="1">
    <citation type="journal article" date="2018" name="MBio">
        <title>Comparative Genomics Reveals the Core Gene Toolbox for the Fungus-Insect Symbiosis.</title>
        <authorList>
            <person name="Wang Y."/>
            <person name="Stata M."/>
            <person name="Wang W."/>
            <person name="Stajich J.E."/>
            <person name="White M.M."/>
            <person name="Moncalvo J.M."/>
        </authorList>
    </citation>
    <scope>NUCLEOTIDE SEQUENCE [LARGE SCALE GENOMIC DNA]</scope>
    <source>
        <strain evidence="9 10">AUS-126-30</strain>
    </source>
</reference>
<evidence type="ECO:0000256" key="8">
    <source>
        <dbReference type="ARBA" id="ARBA00032518"/>
    </source>
</evidence>
<dbReference type="Proteomes" id="UP000245591">
    <property type="component" value="Unassembled WGS sequence"/>
</dbReference>
<evidence type="ECO:0000313" key="9">
    <source>
        <dbReference type="EMBL" id="PVZ99840.1"/>
    </source>
</evidence>
<evidence type="ECO:0000313" key="10">
    <source>
        <dbReference type="Proteomes" id="UP000245591"/>
    </source>
</evidence>
<proteinExistence type="inferred from homology"/>
<dbReference type="GO" id="GO:0006397">
    <property type="term" value="P:mRNA processing"/>
    <property type="evidence" value="ECO:0007669"/>
    <property type="project" value="UniProtKB-KW"/>
</dbReference>
<dbReference type="GO" id="GO:0005737">
    <property type="term" value="C:cytoplasm"/>
    <property type="evidence" value="ECO:0007669"/>
    <property type="project" value="UniProtKB-SubCell"/>
</dbReference>
<evidence type="ECO:0000256" key="5">
    <source>
        <dbReference type="ARBA" id="ARBA00022664"/>
    </source>
</evidence>
<dbReference type="Pfam" id="PF10235">
    <property type="entry name" value="Cript"/>
    <property type="match status" value="1"/>
</dbReference>
<dbReference type="EMBL" id="MBFU01000384">
    <property type="protein sequence ID" value="PVZ99840.1"/>
    <property type="molecule type" value="Genomic_DNA"/>
</dbReference>
<dbReference type="InterPro" id="IPR019367">
    <property type="entry name" value="PDZ-binding_CRIPT"/>
</dbReference>
<comment type="subcellular location">
    <subcellularLocation>
        <location evidence="1">Cytoplasm</location>
    </subcellularLocation>
</comment>
<dbReference type="GO" id="GO:0008017">
    <property type="term" value="F:microtubule binding"/>
    <property type="evidence" value="ECO:0007669"/>
    <property type="project" value="TreeGrafter"/>
</dbReference>
<comment type="similarity">
    <text evidence="2">Belongs to the CRIPT family.</text>
</comment>
<dbReference type="GO" id="GO:0005681">
    <property type="term" value="C:spliceosomal complex"/>
    <property type="evidence" value="ECO:0007669"/>
    <property type="project" value="UniProtKB-KW"/>
</dbReference>
<comment type="caution">
    <text evidence="9">The sequence shown here is derived from an EMBL/GenBank/DDBJ whole genome shotgun (WGS) entry which is preliminary data.</text>
</comment>
<keyword evidence="10" id="KW-1185">Reference proteome</keyword>
<evidence type="ECO:0000256" key="2">
    <source>
        <dbReference type="ARBA" id="ARBA00009021"/>
    </source>
</evidence>
<keyword evidence="5" id="KW-0507">mRNA processing</keyword>
<keyword evidence="6" id="KW-0747">Spliceosome</keyword>
<dbReference type="AlphaFoldDB" id="A0A2U1J443"/>
<keyword evidence="7" id="KW-0508">mRNA splicing</keyword>
<dbReference type="GO" id="GO:0031122">
    <property type="term" value="P:cytoplasmic microtubule organization"/>
    <property type="evidence" value="ECO:0007669"/>
    <property type="project" value="TreeGrafter"/>
</dbReference>
<evidence type="ECO:0000256" key="4">
    <source>
        <dbReference type="ARBA" id="ARBA00022490"/>
    </source>
</evidence>
<accession>A0A2U1J443</accession>
<keyword evidence="4" id="KW-0963">Cytoplasm</keyword>
<dbReference type="PANTHER" id="PTHR11805">
    <property type="entry name" value="CYSTEINE-RICH PDZ-BINDING PROTEIN"/>
    <property type="match status" value="1"/>
</dbReference>